<name>Q6R5C5_MOUSE</name>
<reference evidence="1" key="1">
    <citation type="journal article" date="2003" name="PLoS Biol.">
        <title>Transcriptome analysis of mouse stem cells and early embryos.</title>
        <authorList>
            <person name="Sharov A.A."/>
            <person name="Piao Y."/>
            <person name="Matoba R."/>
            <person name="Dudekula D.B."/>
            <person name="Qian Y."/>
            <person name="VanBuren V."/>
            <person name="Falco G."/>
            <person name="Martin P.R."/>
            <person name="Stagg C.A."/>
            <person name="Bassey U.C."/>
            <person name="Wang Y."/>
            <person name="Carter M.G."/>
            <person name="Hamatani T."/>
            <person name="Aiba K."/>
            <person name="Akutsu H."/>
            <person name="Sharova L."/>
            <person name="Tanaka T.S."/>
            <person name="Kimber W.L."/>
            <person name="Yoshikawa T."/>
            <person name="Jaradat S.A."/>
            <person name="Pantano S."/>
            <person name="Nagaraja R."/>
            <person name="Boheler K.R."/>
            <person name="Taub D."/>
            <person name="Hodes R.J."/>
            <person name="Longo D.L."/>
            <person name="Schlessinger D."/>
            <person name="Keller J."/>
            <person name="Klotz E."/>
            <person name="Kelsoe G."/>
            <person name="Umezawa A."/>
            <person name="Vescovi A.L."/>
            <person name="Rossant J."/>
            <person name="Kunath T."/>
            <person name="Hogan B.L.M."/>
            <person name="Curci A."/>
            <person name="D'Urso M."/>
            <person name="Kelso J."/>
            <person name="Hide W."/>
            <person name="Ko M.S.H."/>
        </authorList>
    </citation>
    <scope>NUCLEOTIDE SEQUENCE</scope>
    <source>
        <strain evidence="1">CD1</strain>
    </source>
</reference>
<accession>Q6R5C5</accession>
<proteinExistence type="evidence at transcript level"/>
<protein>
    <submittedName>
        <fullName evidence="1">Uncharacterized protein</fullName>
    </submittedName>
</protein>
<organism evidence="1">
    <name type="scientific">Mus musculus</name>
    <name type="common">Mouse</name>
    <dbReference type="NCBI Taxonomy" id="10090"/>
    <lineage>
        <taxon>Eukaryota</taxon>
        <taxon>Metazoa</taxon>
        <taxon>Chordata</taxon>
        <taxon>Craniata</taxon>
        <taxon>Vertebrata</taxon>
        <taxon>Euteleostomi</taxon>
        <taxon>Mammalia</taxon>
        <taxon>Eutheria</taxon>
        <taxon>Euarchontoglires</taxon>
        <taxon>Glires</taxon>
        <taxon>Rodentia</taxon>
        <taxon>Myomorpha</taxon>
        <taxon>Muroidea</taxon>
        <taxon>Muridae</taxon>
        <taxon>Murinae</taxon>
        <taxon>Mus</taxon>
        <taxon>Mus</taxon>
    </lineage>
</organism>
<evidence type="ECO:0000313" key="1">
    <source>
        <dbReference type="EMBL" id="AAR87828.1"/>
    </source>
</evidence>
<sequence length="99" mass="11440">MTISIFGNVRDNVKVFLNALIITAVSLLEHWFPRVVSGAWGTGNHSGTWQTCRCCSFRPAESDFRDWTQSFVQHTLLMMSVFTQLAEWLENRFVVRTKN</sequence>
<dbReference type="EMBL" id="AY512958">
    <property type="protein sequence ID" value="AAR87828.1"/>
    <property type="molecule type" value="mRNA"/>
</dbReference>
<dbReference type="AlphaFoldDB" id="Q6R5C5"/>